<name>A0ABW3V261_9HYPH</name>
<gene>
    <name evidence="1" type="ORF">ACFQ35_08895</name>
</gene>
<dbReference type="EMBL" id="JBHTMA010000033">
    <property type="protein sequence ID" value="MFD1227258.1"/>
    <property type="molecule type" value="Genomic_DNA"/>
</dbReference>
<organism evidence="1 2">
    <name type="scientific">Pseudochrobactrum kiredjianiae</name>
    <dbReference type="NCBI Taxonomy" id="386305"/>
    <lineage>
        <taxon>Bacteria</taxon>
        <taxon>Pseudomonadati</taxon>
        <taxon>Pseudomonadota</taxon>
        <taxon>Alphaproteobacteria</taxon>
        <taxon>Hyphomicrobiales</taxon>
        <taxon>Brucellaceae</taxon>
        <taxon>Pseudochrobactrum</taxon>
    </lineage>
</organism>
<sequence length="95" mass="11109">MTIIPLLRTNLAKKKPPFNKNLLAKYLSIDQSENVRAFGEQWKTGRTARRNRYKLRVRQLTMIGSFPDFDNCLHTPTAGRVVRIAVRKIPFWIKP</sequence>
<proteinExistence type="predicted"/>
<evidence type="ECO:0000313" key="1">
    <source>
        <dbReference type="EMBL" id="MFD1227258.1"/>
    </source>
</evidence>
<evidence type="ECO:0000313" key="2">
    <source>
        <dbReference type="Proteomes" id="UP001597263"/>
    </source>
</evidence>
<protein>
    <submittedName>
        <fullName evidence="1">Uncharacterized protein</fullName>
    </submittedName>
</protein>
<accession>A0ABW3V261</accession>
<reference evidence="2" key="1">
    <citation type="journal article" date="2019" name="Int. J. Syst. Evol. Microbiol.">
        <title>The Global Catalogue of Microorganisms (GCM) 10K type strain sequencing project: providing services to taxonomists for standard genome sequencing and annotation.</title>
        <authorList>
            <consortium name="The Broad Institute Genomics Platform"/>
            <consortium name="The Broad Institute Genome Sequencing Center for Infectious Disease"/>
            <person name="Wu L."/>
            <person name="Ma J."/>
        </authorList>
    </citation>
    <scope>NUCLEOTIDE SEQUENCE [LARGE SCALE GENOMIC DNA]</scope>
    <source>
        <strain evidence="2">CCUG 49584</strain>
    </source>
</reference>
<keyword evidence="2" id="KW-1185">Reference proteome</keyword>
<comment type="caution">
    <text evidence="1">The sequence shown here is derived from an EMBL/GenBank/DDBJ whole genome shotgun (WGS) entry which is preliminary data.</text>
</comment>
<dbReference type="Proteomes" id="UP001597263">
    <property type="component" value="Unassembled WGS sequence"/>
</dbReference>
<dbReference type="RefSeq" id="WP_289386588.1">
    <property type="nucleotide sequence ID" value="NZ_JAUCBM010000003.1"/>
</dbReference>